<organism evidence="2 3">
    <name type="scientific">OM182 bacterium MED-G28</name>
    <dbReference type="NCBI Taxonomy" id="1986256"/>
    <lineage>
        <taxon>Bacteria</taxon>
        <taxon>Pseudomonadati</taxon>
        <taxon>Pseudomonadota</taxon>
        <taxon>Gammaproteobacteria</taxon>
        <taxon>OMG group</taxon>
        <taxon>OM182 clade</taxon>
    </lineage>
</organism>
<feature type="signal peptide" evidence="1">
    <location>
        <begin position="1"/>
        <end position="22"/>
    </location>
</feature>
<protein>
    <submittedName>
        <fullName evidence="2">Uncharacterized protein</fullName>
    </submittedName>
</protein>
<dbReference type="Proteomes" id="UP000219329">
    <property type="component" value="Unassembled WGS sequence"/>
</dbReference>
<keyword evidence="1" id="KW-0732">Signal</keyword>
<sequence>MKRSALLLLSLVFASAVTPSLGDVPMTKWGKPSLQGNWDFRTVTPFQRPASFADKEFLTMEEVEEFEAAVVAGREARAAIDFDGEYDQQDLDVGYNQFYLDQGTRMTTTMRTSQLVYPENGRMPAMTDRGRETAAYFRILQSRSPEGPEDRNLYDRCILGFNAGPPMRSGAYNNIMKLVQTEGHVAILVEMVNDHRIIPTDNGGPDLPTDMRLWKGDSRGYWDGDTFVVNTKNFTHLSRFSGTGEGMLLTERFTRLDENRLEYMWTVEDLEMFEDKFTAVVEMQLTEDDVFEYACHEANYAMPLMLSGARKQEASGEEDDTWLPSWSR</sequence>
<gene>
    <name evidence="2" type="ORF">CNF02_06250</name>
</gene>
<evidence type="ECO:0000313" key="3">
    <source>
        <dbReference type="Proteomes" id="UP000219329"/>
    </source>
</evidence>
<proteinExistence type="predicted"/>
<dbReference type="EMBL" id="NTJZ01000005">
    <property type="protein sequence ID" value="PDH33954.1"/>
    <property type="molecule type" value="Genomic_DNA"/>
</dbReference>
<name>A0A2A5WCF2_9GAMM</name>
<dbReference type="AlphaFoldDB" id="A0A2A5WCF2"/>
<accession>A0A2A5WCF2</accession>
<evidence type="ECO:0000256" key="1">
    <source>
        <dbReference type="SAM" id="SignalP"/>
    </source>
</evidence>
<feature type="chain" id="PRO_5012495411" evidence="1">
    <location>
        <begin position="23"/>
        <end position="328"/>
    </location>
</feature>
<comment type="caution">
    <text evidence="2">The sequence shown here is derived from an EMBL/GenBank/DDBJ whole genome shotgun (WGS) entry which is preliminary data.</text>
</comment>
<evidence type="ECO:0000313" key="2">
    <source>
        <dbReference type="EMBL" id="PDH33954.1"/>
    </source>
</evidence>
<reference evidence="2 3" key="1">
    <citation type="submission" date="2017-08" db="EMBL/GenBank/DDBJ databases">
        <title>Fine stratification of microbial communities through a metagenomic profile of the photic zone.</title>
        <authorList>
            <person name="Haro-Moreno J.M."/>
            <person name="Lopez-Perez M."/>
            <person name="De La Torre J."/>
            <person name="Picazo A."/>
            <person name="Camacho A."/>
            <person name="Rodriguez-Valera F."/>
        </authorList>
    </citation>
    <scope>NUCLEOTIDE SEQUENCE [LARGE SCALE GENOMIC DNA]</scope>
    <source>
        <strain evidence="2">MED-G28</strain>
    </source>
</reference>